<protein>
    <submittedName>
        <fullName evidence="1">Uncharacterized protein</fullName>
    </submittedName>
</protein>
<sequence length="102" mass="11877">MLLRFIFNFAVKAANLVYTTNAAFYMLENAKLKFSFPKLGMAGEFTERAEKLGLFNLGDLMSVNLSKLKAHREFNYMWYAEMLNMLKSHGLLHEFQKRTLEA</sequence>
<keyword evidence="2" id="KW-1185">Reference proteome</keyword>
<gene>
    <name evidence="1" type="ORF">SAMN05192574_102187</name>
</gene>
<evidence type="ECO:0000313" key="1">
    <source>
        <dbReference type="EMBL" id="SEN01637.1"/>
    </source>
</evidence>
<name>A0A1H8D567_9SPHI</name>
<dbReference type="Proteomes" id="UP000198942">
    <property type="component" value="Unassembled WGS sequence"/>
</dbReference>
<dbReference type="EMBL" id="FOCL01000002">
    <property type="protein sequence ID" value="SEN01637.1"/>
    <property type="molecule type" value="Genomic_DNA"/>
</dbReference>
<accession>A0A1H8D567</accession>
<evidence type="ECO:0000313" key="2">
    <source>
        <dbReference type="Proteomes" id="UP000198942"/>
    </source>
</evidence>
<dbReference type="OrthoDB" id="712836at2"/>
<proteinExistence type="predicted"/>
<dbReference type="AlphaFoldDB" id="A0A1H8D567"/>
<organism evidence="1 2">
    <name type="scientific">Mucilaginibacter gossypiicola</name>
    <dbReference type="NCBI Taxonomy" id="551995"/>
    <lineage>
        <taxon>Bacteria</taxon>
        <taxon>Pseudomonadati</taxon>
        <taxon>Bacteroidota</taxon>
        <taxon>Sphingobacteriia</taxon>
        <taxon>Sphingobacteriales</taxon>
        <taxon>Sphingobacteriaceae</taxon>
        <taxon>Mucilaginibacter</taxon>
    </lineage>
</organism>
<reference evidence="2" key="1">
    <citation type="submission" date="2016-10" db="EMBL/GenBank/DDBJ databases">
        <authorList>
            <person name="Varghese N."/>
            <person name="Submissions S."/>
        </authorList>
    </citation>
    <scope>NUCLEOTIDE SEQUENCE [LARGE SCALE GENOMIC DNA]</scope>
    <source>
        <strain evidence="2">Gh-48</strain>
    </source>
</reference>